<dbReference type="Gene3D" id="2.60.420.10">
    <property type="entry name" value="Maltose phosphorylase, domain 3"/>
    <property type="match status" value="1"/>
</dbReference>
<evidence type="ECO:0000259" key="3">
    <source>
        <dbReference type="Pfam" id="PF17390"/>
    </source>
</evidence>
<gene>
    <name evidence="4" type="ORF">N0V87_010161</name>
</gene>
<dbReference type="Proteomes" id="UP001140562">
    <property type="component" value="Unassembled WGS sequence"/>
</dbReference>
<reference evidence="4" key="1">
    <citation type="submission" date="2022-10" db="EMBL/GenBank/DDBJ databases">
        <title>Tapping the CABI collections for fungal endophytes: first genome assemblies for Collariella, Neodidymelliopsis, Ascochyta clinopodiicola, Didymella pomorum, Didymosphaeria variabile, Neocosmospora piperis and Neocucurbitaria cava.</title>
        <authorList>
            <person name="Hill R."/>
        </authorList>
    </citation>
    <scope>NUCLEOTIDE SEQUENCE</scope>
    <source>
        <strain evidence="4">IMI 360193</strain>
    </source>
</reference>
<sequence>MRANFTILLGLVSAATASEDVKACWRNSTCDGLLEPSFTGPWDKYNFAPTSRFVAPRTLLSLPDGDLMGRYDANGVGIEASSTGTVFDFGLEVGGIVSFDYSLSASTTNASIGLAFTEAKDYIGRKSDNSNGGTGQDNALLFALNGTQDGHYTMPDITLRGGFRYLTIFLVANADACVTLRNVNLEVSFQPTWPNLRAYQGYFYSSEELLDKVWYSGAYTLQTNSVPGNTGRANVQTNRTGWNNAAYIGPGETVLLDGAKRDRWVWIGDMGVAVPSAFVSTGDMESTKNALKAIFDNQSKDGTLPKAGPPYLSKDSDTYHLWALIGFYNYYLYTGDDAFLESYWPRYVLGVNKILSKVGDKGIVNVTGTADWGRWLYSTERSSASMLLYRALVTGSYIAGWLPDLVDASALHTNWTIAAVGLRGAIIAHFWDESRGAFKESPNNTSLYPQDANSMALAFEVLNSSDPRAQRVSTYLTTNWTPLGPINPEVSANVSTISPFITSIELEGHFKTGHPGRSLALVRSAWGWYLQNPNGTQSTVPEGYLANGTWGYRGDRGYRFDPTYVSHAHGWSSGPTSTLTEYLVGLRVVEPKGRKWELKPATFRELDRAEAGFTTDLGKFSAKFGIQNGTVSVQWDTPVGTKGYVQLPGHQGKIVPGGRGSIVVESAL</sequence>
<comment type="caution">
    <text evidence="4">The sequence shown here is derived from an EMBL/GenBank/DDBJ whole genome shotgun (WGS) entry which is preliminary data.</text>
</comment>
<proteinExistence type="predicted"/>
<feature type="signal peptide" evidence="1">
    <location>
        <begin position="1"/>
        <end position="17"/>
    </location>
</feature>
<feature type="chain" id="PRO_5040965303" description="Alpha-L-rhamnosidase" evidence="1">
    <location>
        <begin position="18"/>
        <end position="668"/>
    </location>
</feature>
<dbReference type="Pfam" id="PF17389">
    <property type="entry name" value="Bac_rhamnosid6H"/>
    <property type="match status" value="1"/>
</dbReference>
<dbReference type="Gene3D" id="1.50.10.10">
    <property type="match status" value="1"/>
</dbReference>
<name>A0A9W9BVC1_9PLEO</name>
<dbReference type="OrthoDB" id="10036721at2759"/>
<keyword evidence="1" id="KW-0732">Signal</keyword>
<evidence type="ECO:0000256" key="1">
    <source>
        <dbReference type="SAM" id="SignalP"/>
    </source>
</evidence>
<dbReference type="Pfam" id="PF17390">
    <property type="entry name" value="Bac_rhamnosid_C"/>
    <property type="match status" value="1"/>
</dbReference>
<dbReference type="InterPro" id="IPR035396">
    <property type="entry name" value="Bac_rhamnosid6H"/>
</dbReference>
<dbReference type="PANTHER" id="PTHR34987">
    <property type="entry name" value="C, PUTATIVE (AFU_ORTHOLOGUE AFUA_3G02880)-RELATED"/>
    <property type="match status" value="1"/>
</dbReference>
<accession>A0A9W9BVC1</accession>
<dbReference type="EMBL" id="JAPEUV010000212">
    <property type="protein sequence ID" value="KAJ4330257.1"/>
    <property type="molecule type" value="Genomic_DNA"/>
</dbReference>
<organism evidence="4 5">
    <name type="scientific">Didymella glomerata</name>
    <dbReference type="NCBI Taxonomy" id="749621"/>
    <lineage>
        <taxon>Eukaryota</taxon>
        <taxon>Fungi</taxon>
        <taxon>Dikarya</taxon>
        <taxon>Ascomycota</taxon>
        <taxon>Pezizomycotina</taxon>
        <taxon>Dothideomycetes</taxon>
        <taxon>Pleosporomycetidae</taxon>
        <taxon>Pleosporales</taxon>
        <taxon>Pleosporineae</taxon>
        <taxon>Didymellaceae</taxon>
        <taxon>Didymella</taxon>
    </lineage>
</organism>
<evidence type="ECO:0000313" key="5">
    <source>
        <dbReference type="Proteomes" id="UP001140562"/>
    </source>
</evidence>
<feature type="domain" description="Alpha-L-rhamnosidase six-hairpin glycosidase" evidence="2">
    <location>
        <begin position="254"/>
        <end position="473"/>
    </location>
</feature>
<dbReference type="GO" id="GO:0005975">
    <property type="term" value="P:carbohydrate metabolic process"/>
    <property type="evidence" value="ECO:0007669"/>
    <property type="project" value="InterPro"/>
</dbReference>
<dbReference type="SUPFAM" id="SSF48208">
    <property type="entry name" value="Six-hairpin glycosidases"/>
    <property type="match status" value="1"/>
</dbReference>
<evidence type="ECO:0000313" key="4">
    <source>
        <dbReference type="EMBL" id="KAJ4330257.1"/>
    </source>
</evidence>
<evidence type="ECO:0000259" key="2">
    <source>
        <dbReference type="Pfam" id="PF17389"/>
    </source>
</evidence>
<evidence type="ECO:0008006" key="6">
    <source>
        <dbReference type="Google" id="ProtNLM"/>
    </source>
</evidence>
<dbReference type="GO" id="GO:0003824">
    <property type="term" value="F:catalytic activity"/>
    <property type="evidence" value="ECO:0007669"/>
    <property type="project" value="UniProtKB-ARBA"/>
</dbReference>
<protein>
    <recommendedName>
        <fullName evidence="6">Alpha-L-rhamnosidase</fullName>
    </recommendedName>
</protein>
<dbReference type="PANTHER" id="PTHR34987:SF5">
    <property type="entry name" value="ALPHA-RHAMNOSIDASE"/>
    <property type="match status" value="1"/>
</dbReference>
<keyword evidence="5" id="KW-1185">Reference proteome</keyword>
<dbReference type="InterPro" id="IPR012341">
    <property type="entry name" value="6hp_glycosidase-like_sf"/>
</dbReference>
<dbReference type="InterPro" id="IPR008928">
    <property type="entry name" value="6-hairpin_glycosidase_sf"/>
</dbReference>
<dbReference type="InterPro" id="IPR035398">
    <property type="entry name" value="Bac_rhamnosid_C"/>
</dbReference>
<feature type="domain" description="Alpha-L-rhamnosidase C-terminal" evidence="3">
    <location>
        <begin position="585"/>
        <end position="657"/>
    </location>
</feature>
<dbReference type="AlphaFoldDB" id="A0A9W9BVC1"/>